<feature type="compositionally biased region" description="Polar residues" evidence="1">
    <location>
        <begin position="1"/>
        <end position="22"/>
    </location>
</feature>
<feature type="region of interest" description="Disordered" evidence="1">
    <location>
        <begin position="1"/>
        <end position="44"/>
    </location>
</feature>
<protein>
    <submittedName>
        <fullName evidence="3">Uncharacterized protein</fullName>
    </submittedName>
</protein>
<keyword evidence="2" id="KW-0812">Transmembrane</keyword>
<evidence type="ECO:0000256" key="2">
    <source>
        <dbReference type="SAM" id="Phobius"/>
    </source>
</evidence>
<accession>A0A2J8A5T7</accession>
<feature type="transmembrane region" description="Helical" evidence="2">
    <location>
        <begin position="106"/>
        <end position="128"/>
    </location>
</feature>
<evidence type="ECO:0000256" key="1">
    <source>
        <dbReference type="SAM" id="MobiDB-lite"/>
    </source>
</evidence>
<proteinExistence type="predicted"/>
<keyword evidence="2" id="KW-1133">Transmembrane helix</keyword>
<feature type="compositionally biased region" description="Polar residues" evidence="1">
    <location>
        <begin position="31"/>
        <end position="40"/>
    </location>
</feature>
<evidence type="ECO:0000313" key="3">
    <source>
        <dbReference type="EMBL" id="PNH07863.1"/>
    </source>
</evidence>
<evidence type="ECO:0000313" key="4">
    <source>
        <dbReference type="Proteomes" id="UP000236333"/>
    </source>
</evidence>
<reference evidence="3 4" key="1">
    <citation type="journal article" date="2017" name="Mol. Biol. Evol.">
        <title>The 4-celled Tetrabaena socialis nuclear genome reveals the essential components for genetic control of cell number at the origin of multicellularity in the volvocine lineage.</title>
        <authorList>
            <person name="Featherston J."/>
            <person name="Arakaki Y."/>
            <person name="Hanschen E.R."/>
            <person name="Ferris P.J."/>
            <person name="Michod R.E."/>
            <person name="Olson B.J.S.C."/>
            <person name="Nozaki H."/>
            <person name="Durand P.M."/>
        </authorList>
    </citation>
    <scope>NUCLEOTIDE SEQUENCE [LARGE SCALE GENOMIC DNA]</scope>
    <source>
        <strain evidence="3 4">NIES-571</strain>
    </source>
</reference>
<keyword evidence="2" id="KW-0472">Membrane</keyword>
<comment type="caution">
    <text evidence="3">The sequence shown here is derived from an EMBL/GenBank/DDBJ whole genome shotgun (WGS) entry which is preliminary data.</text>
</comment>
<sequence length="327" mass="35806">MQQGTSTAQHTPHSRYSPQKQYNAPLLNEATPANTPSASKINKPDVRLRLALGTRAPGAATRRVKPRHRQQLPGSEHRLLLECRGVQVPEVGKRAKRRQPARARPLALRLAQILRRGLVVVVLLPHVLLLLEVLLVLAELLLLLLLLLLLVERVVQLRLRRLPARRHGLLPLLLLLLLLGRVVVGEEEVARLLPPGWLRRRCAGRQGADAPRAQHFMVPQLLDGLAGRRGRGRVRKVRDRMAAEAVLPLLPDAPAARRLCTTCRTVAATLLDSVGSAPPPPYAPPPPPRPDVQAVLLEMAFDVVNDRHTGGGILSMANAGPNTNGSQ</sequence>
<gene>
    <name evidence="3" type="ORF">TSOC_005629</name>
</gene>
<dbReference type="EMBL" id="PGGS01000158">
    <property type="protein sequence ID" value="PNH07863.1"/>
    <property type="molecule type" value="Genomic_DNA"/>
</dbReference>
<feature type="transmembrane region" description="Helical" evidence="2">
    <location>
        <begin position="134"/>
        <end position="155"/>
    </location>
</feature>
<keyword evidence="4" id="KW-1185">Reference proteome</keyword>
<dbReference type="Proteomes" id="UP000236333">
    <property type="component" value="Unassembled WGS sequence"/>
</dbReference>
<dbReference type="AlphaFoldDB" id="A0A2J8A5T7"/>
<name>A0A2J8A5T7_9CHLO</name>
<organism evidence="3 4">
    <name type="scientific">Tetrabaena socialis</name>
    <dbReference type="NCBI Taxonomy" id="47790"/>
    <lineage>
        <taxon>Eukaryota</taxon>
        <taxon>Viridiplantae</taxon>
        <taxon>Chlorophyta</taxon>
        <taxon>core chlorophytes</taxon>
        <taxon>Chlorophyceae</taxon>
        <taxon>CS clade</taxon>
        <taxon>Chlamydomonadales</taxon>
        <taxon>Tetrabaenaceae</taxon>
        <taxon>Tetrabaena</taxon>
    </lineage>
</organism>
<feature type="transmembrane region" description="Helical" evidence="2">
    <location>
        <begin position="167"/>
        <end position="184"/>
    </location>
</feature>